<name>A0A1B1KF58_RHOOP</name>
<protein>
    <submittedName>
        <fullName evidence="3">F420-0-gamma-glutamyl ligase</fullName>
    </submittedName>
</protein>
<dbReference type="InterPro" id="IPR002847">
    <property type="entry name" value="F420-0_gamma-glut_ligase-dom"/>
</dbReference>
<feature type="compositionally biased region" description="Basic residues" evidence="1">
    <location>
        <begin position="178"/>
        <end position="191"/>
    </location>
</feature>
<feature type="domain" description="Coenzyme F420:L-glutamate ligase-like" evidence="2">
    <location>
        <begin position="30"/>
        <end position="170"/>
    </location>
</feature>
<evidence type="ECO:0000313" key="4">
    <source>
        <dbReference type="Proteomes" id="UP000186108"/>
    </source>
</evidence>
<gene>
    <name evidence="3" type="ORF">R1CP_33035</name>
</gene>
<organism evidence="3 4">
    <name type="scientific">Rhodococcus opacus</name>
    <name type="common">Nocardia opaca</name>
    <dbReference type="NCBI Taxonomy" id="37919"/>
    <lineage>
        <taxon>Bacteria</taxon>
        <taxon>Bacillati</taxon>
        <taxon>Actinomycetota</taxon>
        <taxon>Actinomycetes</taxon>
        <taxon>Mycobacteriales</taxon>
        <taxon>Nocardiaceae</taxon>
        <taxon>Rhodococcus</taxon>
    </lineage>
</organism>
<evidence type="ECO:0000313" key="3">
    <source>
        <dbReference type="EMBL" id="ANS31230.1"/>
    </source>
</evidence>
<dbReference type="Pfam" id="PF01996">
    <property type="entry name" value="F420_ligase"/>
    <property type="match status" value="1"/>
</dbReference>
<dbReference type="PANTHER" id="PTHR47917">
    <property type="match status" value="1"/>
</dbReference>
<accession>A0A1B1KF58</accession>
<evidence type="ECO:0000256" key="1">
    <source>
        <dbReference type="SAM" id="MobiDB-lite"/>
    </source>
</evidence>
<reference evidence="3 4" key="1">
    <citation type="submission" date="2014-07" db="EMBL/GenBank/DDBJ databases">
        <authorList>
            <person name="Zhang J.E."/>
            <person name="Yang H."/>
            <person name="Guo J."/>
            <person name="Deng Z."/>
            <person name="Luo H."/>
            <person name="Luo M."/>
            <person name="Zhao B."/>
        </authorList>
    </citation>
    <scope>NUCLEOTIDE SEQUENCE [LARGE SCALE GENOMIC DNA]</scope>
    <source>
        <strain evidence="3 4">1CP</strain>
    </source>
</reference>
<dbReference type="Proteomes" id="UP000186108">
    <property type="component" value="Chromosome"/>
</dbReference>
<feature type="compositionally biased region" description="Basic residues" evidence="1">
    <location>
        <begin position="204"/>
        <end position="214"/>
    </location>
</feature>
<evidence type="ECO:0000259" key="2">
    <source>
        <dbReference type="Pfam" id="PF01996"/>
    </source>
</evidence>
<dbReference type="AlphaFoldDB" id="A0A1B1KF58"/>
<feature type="region of interest" description="Disordered" evidence="1">
    <location>
        <begin position="168"/>
        <end position="227"/>
    </location>
</feature>
<dbReference type="SUPFAM" id="SSF144010">
    <property type="entry name" value="CofE-like"/>
    <property type="match status" value="1"/>
</dbReference>
<dbReference type="GO" id="GO:0052618">
    <property type="term" value="F:coenzyme F420-0:L-glutamate ligase activity"/>
    <property type="evidence" value="ECO:0007669"/>
    <property type="project" value="TreeGrafter"/>
</dbReference>
<proteinExistence type="predicted"/>
<dbReference type="EMBL" id="CP009111">
    <property type="protein sequence ID" value="ANS31230.1"/>
    <property type="molecule type" value="Genomic_DNA"/>
</dbReference>
<dbReference type="PANTHER" id="PTHR47917:SF1">
    <property type="entry name" value="COENZYME F420:L-GLUTAMATE LIGASE"/>
    <property type="match status" value="1"/>
</dbReference>
<sequence length="256" mass="27740">MKSAPQTSGALDAPDHGSVSGLQVFPVSGLPEFRPGDDVAEQIAHQAPWLVDDDIVVITSKIVSKAEGRIVDAPTGAEDREAFRALLVEQEAVRVVARKGSTVITENRLGIVQAASGIDGSNVFSHELALLPKNPDKSAQSIRSGLQHLLGVSVAVIITDTMGRAWRRGANRRGDRQRGHRGSPRLRRHQGRAGQRAGGNRGGGGRRTRGRRRSGERQGGGNPRRCYSGTEIIRRRVRCNRSAAFRPRGLVLARHR</sequence>
<dbReference type="Gene3D" id="3.30.1330.100">
    <property type="entry name" value="CofE-like"/>
    <property type="match status" value="2"/>
</dbReference>
<keyword evidence="3" id="KW-0436">Ligase</keyword>